<evidence type="ECO:0000313" key="21">
    <source>
        <dbReference type="Proteomes" id="UP000177001"/>
    </source>
</evidence>
<feature type="transmembrane region" description="Helical" evidence="18">
    <location>
        <begin position="757"/>
        <end position="780"/>
    </location>
</feature>
<dbReference type="GO" id="GO:0016887">
    <property type="term" value="F:ATP hydrolysis activity"/>
    <property type="evidence" value="ECO:0007669"/>
    <property type="project" value="InterPro"/>
</dbReference>
<dbReference type="SFLD" id="SFLDF00027">
    <property type="entry name" value="p-type_atpase"/>
    <property type="match status" value="1"/>
</dbReference>
<feature type="transmembrane region" description="Helical" evidence="18">
    <location>
        <begin position="822"/>
        <end position="842"/>
    </location>
</feature>
<dbReference type="PANTHER" id="PTHR42861">
    <property type="entry name" value="CALCIUM-TRANSPORTING ATPASE"/>
    <property type="match status" value="1"/>
</dbReference>
<keyword evidence="12" id="KW-0460">Magnesium</keyword>
<dbReference type="InterPro" id="IPR023298">
    <property type="entry name" value="ATPase_P-typ_TM_dom_sf"/>
</dbReference>
<dbReference type="InterPro" id="IPR008250">
    <property type="entry name" value="ATPase_P-typ_transduc_dom_A_sf"/>
</dbReference>
<dbReference type="NCBIfam" id="TIGR01524">
    <property type="entry name" value="ATPase-IIIB_Mg"/>
    <property type="match status" value="1"/>
</dbReference>
<dbReference type="GO" id="GO:0005524">
    <property type="term" value="F:ATP binding"/>
    <property type="evidence" value="ECO:0007669"/>
    <property type="project" value="UniProtKB-KW"/>
</dbReference>
<accession>A0A1F6WYQ1</accession>
<dbReference type="InterPro" id="IPR018303">
    <property type="entry name" value="ATPase_P-typ_P_site"/>
</dbReference>
<comment type="catalytic activity">
    <reaction evidence="17">
        <text>Mg(2+)(out) + ATP + H2O = Mg(2+)(in) + ADP + phosphate + H(+)</text>
        <dbReference type="Rhea" id="RHEA:10260"/>
        <dbReference type="ChEBI" id="CHEBI:15377"/>
        <dbReference type="ChEBI" id="CHEBI:15378"/>
        <dbReference type="ChEBI" id="CHEBI:18420"/>
        <dbReference type="ChEBI" id="CHEBI:30616"/>
        <dbReference type="ChEBI" id="CHEBI:43474"/>
        <dbReference type="ChEBI" id="CHEBI:456216"/>
        <dbReference type="EC" id="7.2.2.14"/>
    </reaction>
</comment>
<feature type="transmembrane region" description="Helical" evidence="18">
    <location>
        <begin position="68"/>
        <end position="93"/>
    </location>
</feature>
<evidence type="ECO:0000256" key="3">
    <source>
        <dbReference type="ARBA" id="ARBA00008746"/>
    </source>
</evidence>
<dbReference type="InterPro" id="IPR044492">
    <property type="entry name" value="P_typ_ATPase_HD_dom"/>
</dbReference>
<dbReference type="SMART" id="SM00831">
    <property type="entry name" value="Cation_ATPase_N"/>
    <property type="match status" value="1"/>
</dbReference>
<sequence>MPQQTTSTPARVKQTTLFDKIFTASSMEEADVLSWLVAITGGLTEDEAKRRLSQYGKNKIVHEKPNPWYIMLLHNFKDPFILVLIFLGIISYLTEDIRAVVIVSTMVAISIVLRFIQEFRSSKAAEKLQAMVKTTATAQRQFEDEKPDGTINLVSRWVEIPLEEIVPGDIIKLSAGDMIPADIRLISSKDLFVSQSALTGEALPVEKESKFLPNSTDEEKNKTSALERKNICFLGSDVISGAGIAVVVTTGDATFFGSLAKNVLGHRSETSFDKGIKKVSLLLIRFMSVMVPAVFVINGFSKGDWQESFIFAIAVAVGLTPEMLPVIVTANLAKGAVSMAKEKVVVKKINSIQNLGAMDILCTDKTGTITQDKIVLIEYLDIHGEKYTPVLEYAYMNSYYQTGLKNLLDRAVLEFAELEVKLKLPNTKKIDEIPFDFIRRRMSVVIDQDSQQLLICKGAIEEILKVCTQVEDKGKIIPLTDEIRNNVINLTRNLNESGLRIIAVAYKKTSPEDAPYNISNETDLILAGFIDFLDPPKETAAAAIAELKEDGVRVKILTGDNDLVARHICKAVNMNIDHLVLGSEMEKLSEEELAELANKTTVFAKVSPDQKARIIKALQKRGHVVGFMGDGINDAPALRQADVGISVDTAADIAKESSDIILLEKSLLVLKTGVIHGRTVYGNIIKYIKMTASSNFGNVFSIIAASIFLPFLPMLPIHLLIQNLLYDFSQLSMPWDKMNKEFLLKPRKWDPSGIARFMFFIGPISSVFDIITFFVLWYIFAANTLAGQAFFQSGWFIEGLLSQILIVHMIRTPKIPFIQSIATTPVLMITGLVMIIGVYIPFSSFGHAVGMVSLPFTYFLWLFGILLSYCVLTQVVKVFYIRRFQTWL</sequence>
<comment type="caution">
    <text evidence="20">The sequence shown here is derived from an EMBL/GenBank/DDBJ whole genome shotgun (WGS) entry which is preliminary data.</text>
</comment>
<dbReference type="NCBIfam" id="NF011702">
    <property type="entry name" value="PRK15122.1"/>
    <property type="match status" value="1"/>
</dbReference>
<dbReference type="Gene3D" id="3.40.50.1000">
    <property type="entry name" value="HAD superfamily/HAD-like"/>
    <property type="match status" value="1"/>
</dbReference>
<keyword evidence="6" id="KW-1003">Cell membrane</keyword>
<dbReference type="SUPFAM" id="SSF81653">
    <property type="entry name" value="Calcium ATPase, transduction domain A"/>
    <property type="match status" value="1"/>
</dbReference>
<evidence type="ECO:0000256" key="7">
    <source>
        <dbReference type="ARBA" id="ARBA00022519"/>
    </source>
</evidence>
<comment type="subcellular location">
    <subcellularLocation>
        <location evidence="2">Cell inner membrane</location>
        <topology evidence="2">Multi-pass membrane protein</topology>
    </subcellularLocation>
</comment>
<dbReference type="InterPro" id="IPR001757">
    <property type="entry name" value="P_typ_ATPase"/>
</dbReference>
<dbReference type="PRINTS" id="PR01836">
    <property type="entry name" value="MGATPASE"/>
</dbReference>
<dbReference type="EC" id="7.2.2.14" evidence="4"/>
<evidence type="ECO:0000313" key="20">
    <source>
        <dbReference type="EMBL" id="OGI87000.1"/>
    </source>
</evidence>
<proteinExistence type="inferred from homology"/>
<dbReference type="NCBIfam" id="TIGR01494">
    <property type="entry name" value="ATPase_P-type"/>
    <property type="match status" value="2"/>
</dbReference>
<evidence type="ECO:0000256" key="9">
    <source>
        <dbReference type="ARBA" id="ARBA00022692"/>
    </source>
</evidence>
<keyword evidence="13" id="KW-1278">Translocase</keyword>
<evidence type="ECO:0000256" key="14">
    <source>
        <dbReference type="ARBA" id="ARBA00022989"/>
    </source>
</evidence>
<dbReference type="InterPro" id="IPR004014">
    <property type="entry name" value="ATPase_P-typ_cation-transptr_N"/>
</dbReference>
<feature type="transmembrane region" description="Helical" evidence="18">
    <location>
        <begin position="858"/>
        <end position="880"/>
    </location>
</feature>
<keyword evidence="8" id="KW-0597">Phosphoprotein</keyword>
<feature type="domain" description="Cation-transporting P-type ATPase N-terminal" evidence="19">
    <location>
        <begin position="23"/>
        <end position="96"/>
    </location>
</feature>
<dbReference type="InterPro" id="IPR059000">
    <property type="entry name" value="ATPase_P-type_domA"/>
</dbReference>
<dbReference type="Pfam" id="PF00122">
    <property type="entry name" value="E1-E2_ATPase"/>
    <property type="match status" value="1"/>
</dbReference>
<feature type="transmembrane region" description="Helical" evidence="18">
    <location>
        <begin position="279"/>
        <end position="297"/>
    </location>
</feature>
<evidence type="ECO:0000256" key="10">
    <source>
        <dbReference type="ARBA" id="ARBA00022741"/>
    </source>
</evidence>
<keyword evidence="11" id="KW-0067">ATP-binding</keyword>
<dbReference type="Pfam" id="PF00689">
    <property type="entry name" value="Cation_ATPase_C"/>
    <property type="match status" value="1"/>
</dbReference>
<dbReference type="PROSITE" id="PS00154">
    <property type="entry name" value="ATPASE_E1_E2"/>
    <property type="match status" value="1"/>
</dbReference>
<dbReference type="Gene3D" id="1.20.1110.10">
    <property type="entry name" value="Calcium-transporting ATPase, transmembrane domain"/>
    <property type="match status" value="1"/>
</dbReference>
<keyword evidence="14 18" id="KW-1133">Transmembrane helix</keyword>
<reference evidence="20 21" key="1">
    <citation type="journal article" date="2016" name="Nat. Commun.">
        <title>Thousands of microbial genomes shed light on interconnected biogeochemical processes in an aquifer system.</title>
        <authorList>
            <person name="Anantharaman K."/>
            <person name="Brown C.T."/>
            <person name="Hug L.A."/>
            <person name="Sharon I."/>
            <person name="Castelle C.J."/>
            <person name="Probst A.J."/>
            <person name="Thomas B.C."/>
            <person name="Singh A."/>
            <person name="Wilkins M.J."/>
            <person name="Karaoz U."/>
            <person name="Brodie E.L."/>
            <person name="Williams K.H."/>
            <person name="Hubbard S.S."/>
            <person name="Banfield J.F."/>
        </authorList>
    </citation>
    <scope>NUCLEOTIDE SEQUENCE [LARGE SCALE GENOMIC DNA]</scope>
</reference>
<comment type="similarity">
    <text evidence="3">Belongs to the cation transport ATPase (P-type) (TC 3.A.3) family. Type IIIB subfamily.</text>
</comment>
<dbReference type="GO" id="GO:0015444">
    <property type="term" value="F:P-type magnesium transporter activity"/>
    <property type="evidence" value="ECO:0007669"/>
    <property type="project" value="UniProtKB-EC"/>
</dbReference>
<evidence type="ECO:0000256" key="12">
    <source>
        <dbReference type="ARBA" id="ARBA00022842"/>
    </source>
</evidence>
<dbReference type="CDD" id="cd02077">
    <property type="entry name" value="P-type_ATPase_Mg"/>
    <property type="match status" value="1"/>
</dbReference>
<evidence type="ECO:0000256" key="2">
    <source>
        <dbReference type="ARBA" id="ARBA00004429"/>
    </source>
</evidence>
<dbReference type="EMBL" id="MFUR01000006">
    <property type="protein sequence ID" value="OGI87000.1"/>
    <property type="molecule type" value="Genomic_DNA"/>
</dbReference>
<dbReference type="Gene3D" id="2.70.150.10">
    <property type="entry name" value="Calcium-transporting ATPase, cytoplasmic transduction domain A"/>
    <property type="match status" value="1"/>
</dbReference>
<keyword evidence="10" id="KW-0547">Nucleotide-binding</keyword>
<keyword evidence="9 18" id="KW-0812">Transmembrane</keyword>
<evidence type="ECO:0000256" key="4">
    <source>
        <dbReference type="ARBA" id="ARBA00012786"/>
    </source>
</evidence>
<dbReference type="GO" id="GO:0005886">
    <property type="term" value="C:plasma membrane"/>
    <property type="evidence" value="ECO:0007669"/>
    <property type="project" value="UniProtKB-SubCell"/>
</dbReference>
<organism evidence="20 21">
    <name type="scientific">Candidatus Nomurabacteria bacterium RIFCSPLOWO2_01_FULL_36_16</name>
    <dbReference type="NCBI Taxonomy" id="1801767"/>
    <lineage>
        <taxon>Bacteria</taxon>
        <taxon>Candidatus Nomuraibacteriota</taxon>
    </lineage>
</organism>
<evidence type="ECO:0000256" key="1">
    <source>
        <dbReference type="ARBA" id="ARBA00003954"/>
    </source>
</evidence>
<gene>
    <name evidence="20" type="ORF">A3A91_00725</name>
</gene>
<evidence type="ECO:0000256" key="13">
    <source>
        <dbReference type="ARBA" id="ARBA00022967"/>
    </source>
</evidence>
<name>A0A1F6WYQ1_9BACT</name>
<dbReference type="SFLD" id="SFLDS00003">
    <property type="entry name" value="Haloacid_Dehalogenase"/>
    <property type="match status" value="1"/>
</dbReference>
<evidence type="ECO:0000256" key="18">
    <source>
        <dbReference type="SAM" id="Phobius"/>
    </source>
</evidence>
<dbReference type="InterPro" id="IPR036412">
    <property type="entry name" value="HAD-like_sf"/>
</dbReference>
<feature type="transmembrane region" description="Helical" evidence="18">
    <location>
        <begin position="309"/>
        <end position="333"/>
    </location>
</feature>
<keyword evidence="15 18" id="KW-0472">Membrane</keyword>
<protein>
    <recommendedName>
        <fullName evidence="5">Magnesium-transporting ATPase, P-type 1</fullName>
        <ecNumber evidence="4">7.2.2.14</ecNumber>
    </recommendedName>
    <alternativeName>
        <fullName evidence="16">Mg(2+) transport ATPase, P-type 1</fullName>
    </alternativeName>
</protein>
<feature type="transmembrane region" description="Helical" evidence="18">
    <location>
        <begin position="696"/>
        <end position="713"/>
    </location>
</feature>
<dbReference type="SUPFAM" id="SSF81665">
    <property type="entry name" value="Calcium ATPase, transmembrane domain M"/>
    <property type="match status" value="1"/>
</dbReference>
<dbReference type="AlphaFoldDB" id="A0A1F6WYQ1"/>
<dbReference type="Pfam" id="PF00690">
    <property type="entry name" value="Cation_ATPase_N"/>
    <property type="match status" value="1"/>
</dbReference>
<evidence type="ECO:0000256" key="17">
    <source>
        <dbReference type="ARBA" id="ARBA00047295"/>
    </source>
</evidence>
<dbReference type="InterPro" id="IPR023214">
    <property type="entry name" value="HAD_sf"/>
</dbReference>
<evidence type="ECO:0000259" key="19">
    <source>
        <dbReference type="SMART" id="SM00831"/>
    </source>
</evidence>
<evidence type="ECO:0000256" key="6">
    <source>
        <dbReference type="ARBA" id="ARBA00022475"/>
    </source>
</evidence>
<evidence type="ECO:0000256" key="11">
    <source>
        <dbReference type="ARBA" id="ARBA00022840"/>
    </source>
</evidence>
<evidence type="ECO:0000256" key="15">
    <source>
        <dbReference type="ARBA" id="ARBA00023136"/>
    </source>
</evidence>
<dbReference type="InterPro" id="IPR023299">
    <property type="entry name" value="ATPase_P-typ_cyto_dom_N"/>
</dbReference>
<dbReference type="Proteomes" id="UP000177001">
    <property type="component" value="Unassembled WGS sequence"/>
</dbReference>
<dbReference type="SUPFAM" id="SSF56784">
    <property type="entry name" value="HAD-like"/>
    <property type="match status" value="1"/>
</dbReference>
<dbReference type="InterPro" id="IPR006068">
    <property type="entry name" value="ATPase_P-typ_cation-transptr_C"/>
</dbReference>
<dbReference type="Pfam" id="PF13246">
    <property type="entry name" value="Cation_ATPase"/>
    <property type="match status" value="1"/>
</dbReference>
<evidence type="ECO:0000256" key="16">
    <source>
        <dbReference type="ARBA" id="ARBA00029806"/>
    </source>
</evidence>
<dbReference type="Gene3D" id="3.40.1110.10">
    <property type="entry name" value="Calcium-transporting ATPase, cytoplasmic domain N"/>
    <property type="match status" value="1"/>
</dbReference>
<dbReference type="SFLD" id="SFLDG00002">
    <property type="entry name" value="C1.7:_P-type_atpase_like"/>
    <property type="match status" value="1"/>
</dbReference>
<evidence type="ECO:0000256" key="8">
    <source>
        <dbReference type="ARBA" id="ARBA00022553"/>
    </source>
</evidence>
<feature type="transmembrane region" description="Helical" evidence="18">
    <location>
        <begin position="99"/>
        <end position="116"/>
    </location>
</feature>
<comment type="function">
    <text evidence="1">Mediates magnesium influx to the cytosol.</text>
</comment>
<keyword evidence="7" id="KW-0997">Cell inner membrane</keyword>
<dbReference type="InterPro" id="IPR006415">
    <property type="entry name" value="P-type_ATPase_IIIB"/>
</dbReference>
<evidence type="ECO:0000256" key="5">
    <source>
        <dbReference type="ARBA" id="ARBA00013555"/>
    </source>
</evidence>